<evidence type="ECO:0000313" key="3">
    <source>
        <dbReference type="EMBL" id="GAD65549.1"/>
    </source>
</evidence>
<dbReference type="RefSeq" id="WP_021703541.1">
    <property type="nucleotide sequence ID" value="NZ_BATJ01000001.1"/>
</dbReference>
<protein>
    <recommendedName>
        <fullName evidence="2">Activator of Hsp90 ATPase homologue 1/2-like C-terminal domain-containing protein</fullName>
    </recommendedName>
</protein>
<dbReference type="EMBL" id="BATJ01000001">
    <property type="protein sequence ID" value="GAD65549.1"/>
    <property type="molecule type" value="Genomic_DNA"/>
</dbReference>
<dbReference type="InterPro" id="IPR023393">
    <property type="entry name" value="START-like_dom_sf"/>
</dbReference>
<dbReference type="Proteomes" id="UP000016570">
    <property type="component" value="Unassembled WGS sequence"/>
</dbReference>
<dbReference type="Gene3D" id="3.30.530.20">
    <property type="match status" value="1"/>
</dbReference>
<accession>U3B6R9</accession>
<name>U3B6R9_VIBPR</name>
<reference evidence="3 4" key="1">
    <citation type="submission" date="2013-09" db="EMBL/GenBank/DDBJ databases">
        <title>Whole genome shotgun sequence of Vibrio proteolyticus NBRC 13287.</title>
        <authorList>
            <person name="Isaki S."/>
            <person name="Hosoyama A."/>
            <person name="Numata M."/>
            <person name="Hashimoto M."/>
            <person name="Hosoyama Y."/>
            <person name="Tsuchikane K."/>
            <person name="Noguchi M."/>
            <person name="Hirakata S."/>
            <person name="Ichikawa N."/>
            <person name="Ohji S."/>
            <person name="Yamazoe A."/>
            <person name="Fujita N."/>
        </authorList>
    </citation>
    <scope>NUCLEOTIDE SEQUENCE [LARGE SCALE GENOMIC DNA]</scope>
    <source>
        <strain evidence="3 4">NBRC 13287</strain>
    </source>
</reference>
<dbReference type="InterPro" id="IPR013538">
    <property type="entry name" value="ASHA1/2-like_C"/>
</dbReference>
<dbReference type="Pfam" id="PF08327">
    <property type="entry name" value="AHSA1"/>
    <property type="match status" value="1"/>
</dbReference>
<organism evidence="3 4">
    <name type="scientific">Vibrio proteolyticus NBRC 13287</name>
    <dbReference type="NCBI Taxonomy" id="1219065"/>
    <lineage>
        <taxon>Bacteria</taxon>
        <taxon>Pseudomonadati</taxon>
        <taxon>Pseudomonadota</taxon>
        <taxon>Gammaproteobacteria</taxon>
        <taxon>Vibrionales</taxon>
        <taxon>Vibrionaceae</taxon>
        <taxon>Vibrio</taxon>
    </lineage>
</organism>
<dbReference type="SUPFAM" id="SSF55961">
    <property type="entry name" value="Bet v1-like"/>
    <property type="match status" value="1"/>
</dbReference>
<dbReference type="STRING" id="1219065.VPR01S_01_03220"/>
<keyword evidence="4" id="KW-1185">Reference proteome</keyword>
<evidence type="ECO:0000313" key="4">
    <source>
        <dbReference type="Proteomes" id="UP000016570"/>
    </source>
</evidence>
<dbReference type="AlphaFoldDB" id="U3B6R9"/>
<comment type="caution">
    <text evidence="3">The sequence shown here is derived from an EMBL/GenBank/DDBJ whole genome shotgun (WGS) entry which is preliminary data.</text>
</comment>
<comment type="similarity">
    <text evidence="1">Belongs to the AHA1 family.</text>
</comment>
<gene>
    <name evidence="3" type="ORF">VPR01S_01_03220</name>
</gene>
<proteinExistence type="inferred from homology"/>
<sequence length="136" mass="15864">MIITVSALIEKDVDTVWKAWNTPESILKWNAASSDWHTTESDVDLRVGGRFRHRMEAKDGSMGFDFTGTYQVVELNRLIEFEMDDKRKVVVRFESLNGQTQVTEEFEAEQTFTPEQQQTGWQNILNGFKEYVEQHL</sequence>
<evidence type="ECO:0000256" key="1">
    <source>
        <dbReference type="ARBA" id="ARBA00006817"/>
    </source>
</evidence>
<dbReference type="eggNOG" id="COG3832">
    <property type="taxonomic scope" value="Bacteria"/>
</dbReference>
<feature type="domain" description="Activator of Hsp90 ATPase homologue 1/2-like C-terminal" evidence="2">
    <location>
        <begin position="13"/>
        <end position="133"/>
    </location>
</feature>
<evidence type="ECO:0000259" key="2">
    <source>
        <dbReference type="Pfam" id="PF08327"/>
    </source>
</evidence>